<keyword evidence="3 5" id="KW-0819">tRNA processing</keyword>
<organism evidence="8 9">
    <name type="scientific">Copranaerobaculum intestinale</name>
    <dbReference type="NCBI Taxonomy" id="2692629"/>
    <lineage>
        <taxon>Bacteria</taxon>
        <taxon>Bacillati</taxon>
        <taxon>Bacillota</taxon>
        <taxon>Erysipelotrichia</taxon>
        <taxon>Erysipelotrichales</taxon>
        <taxon>Erysipelotrichaceae</taxon>
        <taxon>Copranaerobaculum</taxon>
    </lineage>
</organism>
<feature type="active site" description="Nucleophile" evidence="5">
    <location>
        <position position="38"/>
    </location>
</feature>
<evidence type="ECO:0000313" key="9">
    <source>
        <dbReference type="Proteomes" id="UP000434036"/>
    </source>
</evidence>
<evidence type="ECO:0000256" key="3">
    <source>
        <dbReference type="ARBA" id="ARBA00022694"/>
    </source>
</evidence>
<dbReference type="PANTHER" id="PTHR13767">
    <property type="entry name" value="TRNA-PSEUDOURIDINE SYNTHASE"/>
    <property type="match status" value="1"/>
</dbReference>
<comment type="caution">
    <text evidence="8">The sequence shown here is derived from an EMBL/GenBank/DDBJ whole genome shotgun (WGS) entry which is preliminary data.</text>
</comment>
<feature type="domain" description="Pseudouridine synthase II N-terminal" evidence="6">
    <location>
        <begin position="23"/>
        <end position="167"/>
    </location>
</feature>
<keyword evidence="9" id="KW-1185">Reference proteome</keyword>
<dbReference type="GO" id="GO:0003723">
    <property type="term" value="F:RNA binding"/>
    <property type="evidence" value="ECO:0007669"/>
    <property type="project" value="InterPro"/>
</dbReference>
<gene>
    <name evidence="5 8" type="primary">truB</name>
    <name evidence="8" type="ORF">GSF08_07235</name>
</gene>
<sequence length="276" mass="30803">MDGILLVKKEAGMTSHDVVDHLRRILHMKKIGHTGTLDPEATGVLMVLVGKACKALPYLGMQDKRYVATMELGYSTETEDIWGAKVAEQAILPIADFAGLLKRFVGRQQQIPPMYSSIKVNGRKLYEYARKGEYVERKPRDIEIFDIKMLDENKLCFEVACSSGTYIRTLCTDIAAASGNLGVMSSLVRTAIGPFTLDMCATLDEIKAGRFTLHSLLKALSHYEILQRPMDRDVLNGRRIVLDTTADEVLIADGDLAVAIYQRESGNQFRCVRGLW</sequence>
<evidence type="ECO:0000313" key="8">
    <source>
        <dbReference type="EMBL" id="MXQ73729.1"/>
    </source>
</evidence>
<dbReference type="PANTHER" id="PTHR13767:SF2">
    <property type="entry name" value="PSEUDOURIDYLATE SYNTHASE TRUB1"/>
    <property type="match status" value="1"/>
</dbReference>
<dbReference type="GO" id="GO:0031119">
    <property type="term" value="P:tRNA pseudouridine synthesis"/>
    <property type="evidence" value="ECO:0007669"/>
    <property type="project" value="UniProtKB-UniRule"/>
</dbReference>
<accession>A0A6N8UAY5</accession>
<evidence type="ECO:0000256" key="5">
    <source>
        <dbReference type="HAMAP-Rule" id="MF_01080"/>
    </source>
</evidence>
<evidence type="ECO:0000259" key="7">
    <source>
        <dbReference type="Pfam" id="PF16198"/>
    </source>
</evidence>
<protein>
    <recommendedName>
        <fullName evidence="5">tRNA pseudouridine synthase B</fullName>
        <ecNumber evidence="5">5.4.99.25</ecNumber>
    </recommendedName>
    <alternativeName>
        <fullName evidence="5">tRNA pseudouridine(55) synthase</fullName>
        <shortName evidence="5">Psi55 synthase</shortName>
    </alternativeName>
    <alternativeName>
        <fullName evidence="5">tRNA pseudouridylate synthase</fullName>
    </alternativeName>
    <alternativeName>
        <fullName evidence="5">tRNA-uridine isomerase</fullName>
    </alternativeName>
</protein>
<dbReference type="AlphaFoldDB" id="A0A6N8UAY5"/>
<evidence type="ECO:0000259" key="6">
    <source>
        <dbReference type="Pfam" id="PF01509"/>
    </source>
</evidence>
<comment type="catalytic activity">
    <reaction evidence="1 5">
        <text>uridine(55) in tRNA = pseudouridine(55) in tRNA</text>
        <dbReference type="Rhea" id="RHEA:42532"/>
        <dbReference type="Rhea" id="RHEA-COMP:10101"/>
        <dbReference type="Rhea" id="RHEA-COMP:10102"/>
        <dbReference type="ChEBI" id="CHEBI:65314"/>
        <dbReference type="ChEBI" id="CHEBI:65315"/>
        <dbReference type="EC" id="5.4.99.25"/>
    </reaction>
</comment>
<keyword evidence="4 5" id="KW-0413">Isomerase</keyword>
<dbReference type="EC" id="5.4.99.25" evidence="5"/>
<dbReference type="InterPro" id="IPR032819">
    <property type="entry name" value="TruB_C"/>
</dbReference>
<dbReference type="InterPro" id="IPR002501">
    <property type="entry name" value="PsdUridine_synth_N"/>
</dbReference>
<dbReference type="EMBL" id="WUUQ01000002">
    <property type="protein sequence ID" value="MXQ73729.1"/>
    <property type="molecule type" value="Genomic_DNA"/>
</dbReference>
<dbReference type="Pfam" id="PF01509">
    <property type="entry name" value="TruB_N"/>
    <property type="match status" value="1"/>
</dbReference>
<dbReference type="SUPFAM" id="SSF55120">
    <property type="entry name" value="Pseudouridine synthase"/>
    <property type="match status" value="1"/>
</dbReference>
<reference evidence="8 9" key="2">
    <citation type="submission" date="2020-01" db="EMBL/GenBank/DDBJ databases">
        <title>Clostridiaceae sp. nov. isolated from the gut of human by culturomics.</title>
        <authorList>
            <person name="Chang Y."/>
        </authorList>
    </citation>
    <scope>NUCLEOTIDE SEQUENCE [LARGE SCALE GENOMIC DNA]</scope>
    <source>
        <strain evidence="8 9">DONG20-135</strain>
    </source>
</reference>
<dbReference type="GO" id="GO:0160148">
    <property type="term" value="F:tRNA pseudouridine(55) synthase activity"/>
    <property type="evidence" value="ECO:0007669"/>
    <property type="project" value="UniProtKB-EC"/>
</dbReference>
<evidence type="ECO:0000256" key="4">
    <source>
        <dbReference type="ARBA" id="ARBA00023235"/>
    </source>
</evidence>
<comment type="similarity">
    <text evidence="2 5">Belongs to the pseudouridine synthase TruB family. Type 1 subfamily.</text>
</comment>
<feature type="domain" description="tRNA pseudouridylate synthase B C-terminal" evidence="7">
    <location>
        <begin position="168"/>
        <end position="208"/>
    </location>
</feature>
<dbReference type="Proteomes" id="UP000434036">
    <property type="component" value="Unassembled WGS sequence"/>
</dbReference>
<dbReference type="NCBIfam" id="TIGR00431">
    <property type="entry name" value="TruB"/>
    <property type="match status" value="1"/>
</dbReference>
<proteinExistence type="inferred from homology"/>
<dbReference type="Gene3D" id="3.30.2350.10">
    <property type="entry name" value="Pseudouridine synthase"/>
    <property type="match status" value="1"/>
</dbReference>
<dbReference type="HAMAP" id="MF_01080">
    <property type="entry name" value="TruB_bact"/>
    <property type="match status" value="1"/>
</dbReference>
<comment type="function">
    <text evidence="5">Responsible for synthesis of pseudouridine from uracil-55 in the psi GC loop of transfer RNAs.</text>
</comment>
<dbReference type="InterPro" id="IPR020103">
    <property type="entry name" value="PsdUridine_synth_cat_dom_sf"/>
</dbReference>
<evidence type="ECO:0000256" key="2">
    <source>
        <dbReference type="ARBA" id="ARBA00005642"/>
    </source>
</evidence>
<evidence type="ECO:0000256" key="1">
    <source>
        <dbReference type="ARBA" id="ARBA00000385"/>
    </source>
</evidence>
<dbReference type="RefSeq" id="WP_160625140.1">
    <property type="nucleotide sequence ID" value="NZ_WUUQ01000002.1"/>
</dbReference>
<dbReference type="CDD" id="cd02573">
    <property type="entry name" value="PseudoU_synth_EcTruB"/>
    <property type="match status" value="1"/>
</dbReference>
<reference evidence="8 9" key="1">
    <citation type="submission" date="2019-12" db="EMBL/GenBank/DDBJ databases">
        <authorList>
            <person name="Yang R."/>
        </authorList>
    </citation>
    <scope>NUCLEOTIDE SEQUENCE [LARGE SCALE GENOMIC DNA]</scope>
    <source>
        <strain evidence="8 9">DONG20-135</strain>
    </source>
</reference>
<dbReference type="Pfam" id="PF16198">
    <property type="entry name" value="TruB_C_2"/>
    <property type="match status" value="1"/>
</dbReference>
<dbReference type="GO" id="GO:1990481">
    <property type="term" value="P:mRNA pseudouridine synthesis"/>
    <property type="evidence" value="ECO:0007669"/>
    <property type="project" value="TreeGrafter"/>
</dbReference>
<dbReference type="InterPro" id="IPR014780">
    <property type="entry name" value="tRNA_psdUridine_synth_TruB"/>
</dbReference>
<name>A0A6N8UAY5_9FIRM</name>